<proteinExistence type="predicted"/>
<evidence type="ECO:0000259" key="2">
    <source>
        <dbReference type="Pfam" id="PF25459"/>
    </source>
</evidence>
<feature type="compositionally biased region" description="Pro residues" evidence="1">
    <location>
        <begin position="390"/>
        <end position="424"/>
    </location>
</feature>
<gene>
    <name evidence="3" type="ORF">BZA70DRAFT_50123</name>
</gene>
<sequence length="742" mass="80560">MSSMRAVKSPRLKPLQSMRLSQLLPPRGLRRRTVKKKRKRRRKRRGKRRLIPRLLDEWLFGNAWPRCPAEWVCHLPYQVSERRWVCQWVCRWVWVDSPPSRRQSMHLNRIRRRSSRKMTVEEEEEQSEAEQEEVDDVPAPNSTLSAPVAETAAPPPVPVSRHATGEPVPVSRHATGESTVPAIVQRTASLDISDSAPPPPAAAPVATPAPATTASAPPPPPARAPTYTESSDEEEEEDEDDYPEPEVPAPVHERAVPPPPPTSAPRPVSAVPPPIPTSPPATSVAAVPPPVPVHQQSVSHATAPPPPPASTLPPPPPVPVATAPPVPPVPSVPPTAPPAERSLHRHSSSQSRPTVASYDDSDEEEYGAEDTYDSTAYQSSVGVARGYAASPPPPVNYAPPLPPATSPPAHYAPPPPTTPAPVPHPSSRGSYESPRRSSEQTTSRRSMDKSSARRSMMVSDPRRSMESSYDAFTARDLELNEPAQWWAEPEAVPPLIASKAGRGELYYEVEESYHSRRGRGVVMRTIYVLYGDYSQSQIKVSFERENPARAKFEQTHSAPPPSARKEQLESWYGRYGRAATKIANDALAAGKVVGDGSSSAFVGAVIGKLGEGVLPAAGSRSFGEVVYSNLANASVVQTDEIRAGDVITFKNARFQGHKGGLHQKYSADVGGSGADVVSAIVSEWDGTKRKVRVIGQMSTKEGGKGKGVRGESYRLGDLKSGEVMVWRIVGREYVGWNDDGDF</sequence>
<feature type="compositionally biased region" description="Low complexity" evidence="1">
    <location>
        <begin position="203"/>
        <end position="215"/>
    </location>
</feature>
<feature type="region of interest" description="Disordered" evidence="1">
    <location>
        <begin position="103"/>
        <end position="467"/>
    </location>
</feature>
<feature type="compositionally biased region" description="Pro residues" evidence="1">
    <location>
        <begin position="303"/>
        <end position="337"/>
    </location>
</feature>
<evidence type="ECO:0000313" key="3">
    <source>
        <dbReference type="EMBL" id="KAK7208414.1"/>
    </source>
</evidence>
<keyword evidence="4" id="KW-1185">Reference proteome</keyword>
<feature type="region of interest" description="Disordered" evidence="1">
    <location>
        <begin position="1"/>
        <end position="26"/>
    </location>
</feature>
<evidence type="ECO:0000256" key="1">
    <source>
        <dbReference type="SAM" id="MobiDB-lite"/>
    </source>
</evidence>
<evidence type="ECO:0000313" key="4">
    <source>
        <dbReference type="Proteomes" id="UP001498771"/>
    </source>
</evidence>
<dbReference type="Proteomes" id="UP001498771">
    <property type="component" value="Unassembled WGS sequence"/>
</dbReference>
<feature type="compositionally biased region" description="Acidic residues" evidence="1">
    <location>
        <begin position="230"/>
        <end position="244"/>
    </location>
</feature>
<comment type="caution">
    <text evidence="3">The sequence shown here is derived from an EMBL/GenBank/DDBJ whole genome shotgun (WGS) entry which is preliminary data.</text>
</comment>
<name>A0ABR1FEY3_9ASCO</name>
<dbReference type="GeneID" id="90040665"/>
<feature type="domain" description="BBC1/AIM3 cysteine proteinase-fold" evidence="2">
    <location>
        <begin position="553"/>
        <end position="737"/>
    </location>
</feature>
<feature type="compositionally biased region" description="Acidic residues" evidence="1">
    <location>
        <begin position="121"/>
        <end position="136"/>
    </location>
</feature>
<dbReference type="EMBL" id="JBBJBU010000001">
    <property type="protein sequence ID" value="KAK7208414.1"/>
    <property type="molecule type" value="Genomic_DNA"/>
</dbReference>
<feature type="compositionally biased region" description="Acidic residues" evidence="1">
    <location>
        <begin position="359"/>
        <end position="372"/>
    </location>
</feature>
<dbReference type="Pfam" id="PF25459">
    <property type="entry name" value="AIM3_BBC1_C"/>
    <property type="match status" value="1"/>
</dbReference>
<accession>A0ABR1FEY3</accession>
<dbReference type="RefSeq" id="XP_064771447.1">
    <property type="nucleotide sequence ID" value="XM_064915153.1"/>
</dbReference>
<protein>
    <recommendedName>
        <fullName evidence="2">BBC1/AIM3 cysteine proteinase-fold domain-containing protein</fullName>
    </recommendedName>
</protein>
<reference evidence="3 4" key="1">
    <citation type="submission" date="2024-03" db="EMBL/GenBank/DDBJ databases">
        <title>Genome-scale model development and genomic sequencing of the oleaginous clade Lipomyces.</title>
        <authorList>
            <consortium name="Lawrence Berkeley National Laboratory"/>
            <person name="Czajka J.J."/>
            <person name="Han Y."/>
            <person name="Kim J."/>
            <person name="Mondo S.J."/>
            <person name="Hofstad B.A."/>
            <person name="Robles A."/>
            <person name="Haridas S."/>
            <person name="Riley R."/>
            <person name="LaButti K."/>
            <person name="Pangilinan J."/>
            <person name="Andreopoulos W."/>
            <person name="Lipzen A."/>
            <person name="Yan J."/>
            <person name="Wang M."/>
            <person name="Ng V."/>
            <person name="Grigoriev I.V."/>
            <person name="Spatafora J.W."/>
            <person name="Magnuson J.K."/>
            <person name="Baker S.E."/>
            <person name="Pomraning K.R."/>
        </authorList>
    </citation>
    <scope>NUCLEOTIDE SEQUENCE [LARGE SCALE GENOMIC DNA]</scope>
    <source>
        <strain evidence="3 4">Phaff 52-87</strain>
    </source>
</reference>
<feature type="compositionally biased region" description="Pro residues" evidence="1">
    <location>
        <begin position="256"/>
        <end position="279"/>
    </location>
</feature>
<organism evidence="3 4">
    <name type="scientific">Myxozyma melibiosi</name>
    <dbReference type="NCBI Taxonomy" id="54550"/>
    <lineage>
        <taxon>Eukaryota</taxon>
        <taxon>Fungi</taxon>
        <taxon>Dikarya</taxon>
        <taxon>Ascomycota</taxon>
        <taxon>Saccharomycotina</taxon>
        <taxon>Lipomycetes</taxon>
        <taxon>Lipomycetales</taxon>
        <taxon>Lipomycetaceae</taxon>
        <taxon>Myxozyma</taxon>
    </lineage>
</organism>
<dbReference type="InterPro" id="IPR057402">
    <property type="entry name" value="AIM3_BBC1_C"/>
</dbReference>